<name>A0A1T4Q014_9HYPH</name>
<dbReference type="EMBL" id="FUXL01000004">
    <property type="protein sequence ID" value="SJZ97105.1"/>
    <property type="molecule type" value="Genomic_DNA"/>
</dbReference>
<gene>
    <name evidence="2" type="ORF">SAMN05428963_104274</name>
</gene>
<dbReference type="AlphaFoldDB" id="A0A1T4Q014"/>
<feature type="region of interest" description="Disordered" evidence="1">
    <location>
        <begin position="170"/>
        <end position="191"/>
    </location>
</feature>
<organism evidence="2 3">
    <name type="scientific">Consotaella salsifontis</name>
    <dbReference type="NCBI Taxonomy" id="1365950"/>
    <lineage>
        <taxon>Bacteria</taxon>
        <taxon>Pseudomonadati</taxon>
        <taxon>Pseudomonadota</taxon>
        <taxon>Alphaproteobacteria</taxon>
        <taxon>Hyphomicrobiales</taxon>
        <taxon>Aurantimonadaceae</taxon>
        <taxon>Consotaella</taxon>
    </lineage>
</organism>
<protein>
    <submittedName>
        <fullName evidence="2">Uncharacterized protein</fullName>
    </submittedName>
</protein>
<dbReference type="RefSeq" id="WP_078707795.1">
    <property type="nucleotide sequence ID" value="NZ_FUXL01000004.1"/>
</dbReference>
<accession>A0A1T4Q014</accession>
<feature type="compositionally biased region" description="Polar residues" evidence="1">
    <location>
        <begin position="182"/>
        <end position="191"/>
    </location>
</feature>
<keyword evidence="3" id="KW-1185">Reference proteome</keyword>
<dbReference type="OrthoDB" id="5526542at2"/>
<evidence type="ECO:0000313" key="3">
    <source>
        <dbReference type="Proteomes" id="UP000190135"/>
    </source>
</evidence>
<evidence type="ECO:0000313" key="2">
    <source>
        <dbReference type="EMBL" id="SJZ97105.1"/>
    </source>
</evidence>
<sequence length="269" mass="28933">MIDFFDWLTAGDGGRAVHHLARRYLISQQEMRNIAEAVAPAFALTLRRVENRCGGRAVFAHDMLSLLPRDGVASIDICRPSARRFMASFFGSGALAAAVARHASLLTSIAPDTIEKVMPTLAALTLERITRERATGSIGTKTEKSIFEDGQAGFHSSYLEQVCAKPASSLSEDQDMAAPEAQKSSPASIRQGNDAAARSFAGFHLFLADSSGARVAVTGFGGARRGGTWDGRVGKTQEWSAGSSGEGTREMIVLFSRFDTGANRYARRR</sequence>
<proteinExistence type="predicted"/>
<evidence type="ECO:0000256" key="1">
    <source>
        <dbReference type="SAM" id="MobiDB-lite"/>
    </source>
</evidence>
<reference evidence="2 3" key="1">
    <citation type="submission" date="2017-02" db="EMBL/GenBank/DDBJ databases">
        <authorList>
            <person name="Peterson S.W."/>
        </authorList>
    </citation>
    <scope>NUCLEOTIDE SEQUENCE [LARGE SCALE GENOMIC DNA]</scope>
    <source>
        <strain evidence="2 3">USBA 369</strain>
    </source>
</reference>
<dbReference type="Proteomes" id="UP000190135">
    <property type="component" value="Unassembled WGS sequence"/>
</dbReference>